<dbReference type="InterPro" id="IPR032157">
    <property type="entry name" value="PAC4"/>
</dbReference>
<dbReference type="EMBL" id="BTGC01000008">
    <property type="protein sequence ID" value="GMM52762.1"/>
    <property type="molecule type" value="Genomic_DNA"/>
</dbReference>
<reference evidence="1 2" key="1">
    <citation type="journal article" date="2023" name="Elife">
        <title>Identification of key yeast species and microbe-microbe interactions impacting larval growth of Drosophila in the wild.</title>
        <authorList>
            <person name="Mure A."/>
            <person name="Sugiura Y."/>
            <person name="Maeda R."/>
            <person name="Honda K."/>
            <person name="Sakurai N."/>
            <person name="Takahashi Y."/>
            <person name="Watada M."/>
            <person name="Katoh T."/>
            <person name="Gotoh A."/>
            <person name="Gotoh Y."/>
            <person name="Taniguchi I."/>
            <person name="Nakamura K."/>
            <person name="Hayashi T."/>
            <person name="Katayama T."/>
            <person name="Uemura T."/>
            <person name="Hattori Y."/>
        </authorList>
    </citation>
    <scope>NUCLEOTIDE SEQUENCE [LARGE SCALE GENOMIC DNA]</scope>
    <source>
        <strain evidence="1 2">SB-73</strain>
    </source>
</reference>
<proteinExistence type="predicted"/>
<evidence type="ECO:0000313" key="1">
    <source>
        <dbReference type="EMBL" id="GMM52762.1"/>
    </source>
</evidence>
<dbReference type="AlphaFoldDB" id="A0AAV5RPA7"/>
<dbReference type="Gene3D" id="3.30.230.100">
    <property type="match status" value="1"/>
</dbReference>
<dbReference type="Proteomes" id="UP001362899">
    <property type="component" value="Unassembled WGS sequence"/>
</dbReference>
<gene>
    <name evidence="1" type="ORF">DASB73_037250</name>
</gene>
<organism evidence="1 2">
    <name type="scientific">Starmerella bacillaris</name>
    <name type="common">Yeast</name>
    <name type="synonym">Candida zemplinina</name>
    <dbReference type="NCBI Taxonomy" id="1247836"/>
    <lineage>
        <taxon>Eukaryota</taxon>
        <taxon>Fungi</taxon>
        <taxon>Dikarya</taxon>
        <taxon>Ascomycota</taxon>
        <taxon>Saccharomycotina</taxon>
        <taxon>Dipodascomycetes</taxon>
        <taxon>Dipodascales</taxon>
        <taxon>Trichomonascaceae</taxon>
        <taxon>Starmerella</taxon>
    </lineage>
</organism>
<dbReference type="Pfam" id="PF16093">
    <property type="entry name" value="PAC4"/>
    <property type="match status" value="1"/>
</dbReference>
<sequence>MRHTVRELDGTECSIIWSDNKAPISVSLIPSSVDSSHPPLFGSLAYATPFMQTDASSTSLVPSGDQDSKETAIALSKLIASKFGRPVFVNSSVGGAHPLLFKNICDALSEMF</sequence>
<evidence type="ECO:0000313" key="2">
    <source>
        <dbReference type="Proteomes" id="UP001362899"/>
    </source>
</evidence>
<name>A0AAV5RPA7_STABA</name>
<comment type="caution">
    <text evidence="1">The sequence shown here is derived from an EMBL/GenBank/DDBJ whole genome shotgun (WGS) entry which is preliminary data.</text>
</comment>
<protein>
    <submittedName>
        <fullName evidence="1">Uncharacterized protein</fullName>
    </submittedName>
</protein>
<dbReference type="GO" id="GO:0043248">
    <property type="term" value="P:proteasome assembly"/>
    <property type="evidence" value="ECO:0007669"/>
    <property type="project" value="InterPro"/>
</dbReference>
<keyword evidence="2" id="KW-1185">Reference proteome</keyword>
<accession>A0AAV5RPA7</accession>